<name>A0A6A6R1L7_9PEZI</name>
<reference evidence="10" key="1">
    <citation type="journal article" date="2020" name="Stud. Mycol.">
        <title>101 Dothideomycetes genomes: a test case for predicting lifestyles and emergence of pathogens.</title>
        <authorList>
            <person name="Haridas S."/>
            <person name="Albert R."/>
            <person name="Binder M."/>
            <person name="Bloem J."/>
            <person name="Labutti K."/>
            <person name="Salamov A."/>
            <person name="Andreopoulos B."/>
            <person name="Baker S."/>
            <person name="Barry K."/>
            <person name="Bills G."/>
            <person name="Bluhm B."/>
            <person name="Cannon C."/>
            <person name="Castanera R."/>
            <person name="Culley D."/>
            <person name="Daum C."/>
            <person name="Ezra D."/>
            <person name="Gonzalez J."/>
            <person name="Henrissat B."/>
            <person name="Kuo A."/>
            <person name="Liang C."/>
            <person name="Lipzen A."/>
            <person name="Lutzoni F."/>
            <person name="Magnuson J."/>
            <person name="Mondo S."/>
            <person name="Nolan M."/>
            <person name="Ohm R."/>
            <person name="Pangilinan J."/>
            <person name="Park H.-J."/>
            <person name="Ramirez L."/>
            <person name="Alfaro M."/>
            <person name="Sun H."/>
            <person name="Tritt A."/>
            <person name="Yoshinaga Y."/>
            <person name="Zwiers L.-H."/>
            <person name="Turgeon B."/>
            <person name="Goodwin S."/>
            <person name="Spatafora J."/>
            <person name="Crous P."/>
            <person name="Grigoriev I."/>
        </authorList>
    </citation>
    <scope>NUCLEOTIDE SEQUENCE</scope>
    <source>
        <strain evidence="10">CBS 269.34</strain>
    </source>
</reference>
<protein>
    <recommendedName>
        <fullName evidence="5">Restriction of telomere capping protein 4</fullName>
    </recommendedName>
</protein>
<sequence length="591" mass="65633">MYRNERSRQSLLSQFKTRHRSSSPTARQLASQSPPPPPQEVQASDAKKDPIYADPLSSGDEQPQSPQRPPPSLPAAQKRNPVYPQRREKWTKIGNESQDKSAKASGAEVTVKKASRGSPRKRSAEINAKDNDTLDEFGMPEVRKGPKRITGSQDSTGKKSGVSKPEDNGDLDDFGEMGSQRAKKKARLTAYGKQTGSVVNIHHKPGTKSKDSGKSDFKNTSALSAPSPKTKQGFKNPKFELPSLQGELKKGEFIVPEMPQLSSVKTRRPQSKYKETPKTRVSAVPKMEFRMPDLLDAGIIKTIQAANSLHTPLQRSNSSSPLSSPNSSIIEMSSQAQSDRFKANSSPLESSPEPTGSICPMCRKSVDGAHLYTFVAEHGKNFKLNVRMQEVFCRQHKQKSAEDDYAARGYPKIVWHKLERRMEKHAPHLEAVLEGKEKSVYRDKLEQSVRTGSNRNLLSAIMTEEFKQSTTGYYGARGARAMMEYITKTFAPQIRRLAPTDKLIASGGMSKFVQSVLLPELVIRLVMDDMNVDEERAKETIGESGEVGDLVHEEDDDAVRRDEHGNKYIVVPENLDSEAESDGYGENGNYD</sequence>
<keyword evidence="6" id="KW-0963">Cytoplasm</keyword>
<dbReference type="Pfam" id="PF14474">
    <property type="entry name" value="RTC4"/>
    <property type="match status" value="1"/>
</dbReference>
<keyword evidence="11" id="KW-1185">Reference proteome</keyword>
<dbReference type="PANTHER" id="PTHR41391">
    <property type="entry name" value="RESTRICTION OF TELOMERE CAPPING PROTEIN 4"/>
    <property type="match status" value="1"/>
</dbReference>
<feature type="region of interest" description="Disordered" evidence="8">
    <location>
        <begin position="251"/>
        <end position="280"/>
    </location>
</feature>
<dbReference type="SMART" id="SM01312">
    <property type="entry name" value="RTC4"/>
    <property type="match status" value="1"/>
</dbReference>
<evidence type="ECO:0000256" key="4">
    <source>
        <dbReference type="ARBA" id="ARBA00009461"/>
    </source>
</evidence>
<evidence type="ECO:0000256" key="1">
    <source>
        <dbReference type="ARBA" id="ARBA00002738"/>
    </source>
</evidence>
<dbReference type="AlphaFoldDB" id="A0A6A6R1L7"/>
<dbReference type="GO" id="GO:0005634">
    <property type="term" value="C:nucleus"/>
    <property type="evidence" value="ECO:0007669"/>
    <property type="project" value="UniProtKB-SubCell"/>
</dbReference>
<evidence type="ECO:0000313" key="10">
    <source>
        <dbReference type="EMBL" id="KAF2498678.1"/>
    </source>
</evidence>
<dbReference type="EMBL" id="MU004185">
    <property type="protein sequence ID" value="KAF2498678.1"/>
    <property type="molecule type" value="Genomic_DNA"/>
</dbReference>
<evidence type="ECO:0000256" key="7">
    <source>
        <dbReference type="ARBA" id="ARBA00023242"/>
    </source>
</evidence>
<evidence type="ECO:0000256" key="2">
    <source>
        <dbReference type="ARBA" id="ARBA00004123"/>
    </source>
</evidence>
<accession>A0A6A6R1L7</accession>
<keyword evidence="7" id="KW-0539">Nucleus</keyword>
<dbReference type="Proteomes" id="UP000799750">
    <property type="component" value="Unassembled WGS sequence"/>
</dbReference>
<feature type="region of interest" description="Disordered" evidence="8">
    <location>
        <begin position="538"/>
        <end position="591"/>
    </location>
</feature>
<feature type="compositionally biased region" description="Basic and acidic residues" evidence="8">
    <location>
        <begin position="208"/>
        <end position="217"/>
    </location>
</feature>
<feature type="region of interest" description="Disordered" evidence="8">
    <location>
        <begin position="1"/>
        <end position="239"/>
    </location>
</feature>
<evidence type="ECO:0000256" key="6">
    <source>
        <dbReference type="ARBA" id="ARBA00022490"/>
    </source>
</evidence>
<gene>
    <name evidence="10" type="ORF">BU16DRAFT_579764</name>
</gene>
<organism evidence="10 11">
    <name type="scientific">Lophium mytilinum</name>
    <dbReference type="NCBI Taxonomy" id="390894"/>
    <lineage>
        <taxon>Eukaryota</taxon>
        <taxon>Fungi</taxon>
        <taxon>Dikarya</taxon>
        <taxon>Ascomycota</taxon>
        <taxon>Pezizomycotina</taxon>
        <taxon>Dothideomycetes</taxon>
        <taxon>Pleosporomycetidae</taxon>
        <taxon>Mytilinidiales</taxon>
        <taxon>Mytilinidiaceae</taxon>
        <taxon>Lophium</taxon>
    </lineage>
</organism>
<feature type="compositionally biased region" description="Polar residues" evidence="8">
    <location>
        <begin position="335"/>
        <end position="354"/>
    </location>
</feature>
<comment type="function">
    <text evidence="1">May be involved in a process influencing telomere capping.</text>
</comment>
<proteinExistence type="inferred from homology"/>
<dbReference type="PANTHER" id="PTHR41391:SF1">
    <property type="entry name" value="RESTRICTION OF TELOMERE CAPPING PROTEIN 4"/>
    <property type="match status" value="1"/>
</dbReference>
<comment type="subcellular location">
    <subcellularLocation>
        <location evidence="3">Cytoplasm</location>
    </subcellularLocation>
    <subcellularLocation>
        <location evidence="2">Nucleus</location>
    </subcellularLocation>
</comment>
<dbReference type="InterPro" id="IPR039024">
    <property type="entry name" value="RTC4"/>
</dbReference>
<feature type="compositionally biased region" description="Basic and acidic residues" evidence="8">
    <location>
        <begin position="122"/>
        <end position="132"/>
    </location>
</feature>
<evidence type="ECO:0000256" key="8">
    <source>
        <dbReference type="SAM" id="MobiDB-lite"/>
    </source>
</evidence>
<feature type="compositionally biased region" description="Low complexity" evidence="8">
    <location>
        <begin position="316"/>
        <end position="334"/>
    </location>
</feature>
<feature type="compositionally biased region" description="Polar residues" evidence="8">
    <location>
        <begin position="218"/>
        <end position="230"/>
    </location>
</feature>
<comment type="similarity">
    <text evidence="4">Belongs to the RTC4 family.</text>
</comment>
<dbReference type="InterPro" id="IPR028094">
    <property type="entry name" value="RTC4_C"/>
</dbReference>
<feature type="domain" description="Restriction of telomere capping protein 4 C-terminal" evidence="9">
    <location>
        <begin position="432"/>
        <end position="554"/>
    </location>
</feature>
<feature type="compositionally biased region" description="Basic and acidic residues" evidence="8">
    <location>
        <begin position="85"/>
        <end position="102"/>
    </location>
</feature>
<evidence type="ECO:0000313" key="11">
    <source>
        <dbReference type="Proteomes" id="UP000799750"/>
    </source>
</evidence>
<feature type="region of interest" description="Disordered" evidence="8">
    <location>
        <begin position="311"/>
        <end position="357"/>
    </location>
</feature>
<evidence type="ECO:0000256" key="5">
    <source>
        <dbReference type="ARBA" id="ARBA00015162"/>
    </source>
</evidence>
<evidence type="ECO:0000256" key="3">
    <source>
        <dbReference type="ARBA" id="ARBA00004496"/>
    </source>
</evidence>
<dbReference type="OrthoDB" id="128308at2759"/>
<evidence type="ECO:0000259" key="9">
    <source>
        <dbReference type="SMART" id="SM01312"/>
    </source>
</evidence>
<dbReference type="GO" id="GO:0005737">
    <property type="term" value="C:cytoplasm"/>
    <property type="evidence" value="ECO:0007669"/>
    <property type="project" value="UniProtKB-SubCell"/>
</dbReference>